<dbReference type="PANTHER" id="PTHR10381:SF46">
    <property type="entry name" value="ATP-DEPENDENT CLP PROTEASE PROTEOLYTIC SUBUNIT-RELATED PROTEIN 2, CHLOROPLASTIC"/>
    <property type="match status" value="1"/>
</dbReference>
<evidence type="ECO:0000256" key="2">
    <source>
        <dbReference type="ARBA" id="ARBA00022670"/>
    </source>
</evidence>
<sequence>MWCVLRALGVDLSPIERVLPAAVPGCRRVAVFREPVAIELESSHRRELRTVDPLSRFAVVGVVEEPAASAVAFGKHIPNVSWGPVFEEVARLNPWYVGDGDPTYELALARTLEDSGETGLFYAPPERPCPRDDWGADRYLWLHSYGFGPLEPIRGEGVNGWRIVFARVLALAKKSNSSVILPCVRHSVLVPCGVSGWLTSPDPLENSADDDFVPEEARISGVSLEMRRWLELESAAAKTKTSLFDYDDDASRGVRHLKVSSAEAYFDVDAIQRFLGYPVLSVECASLLPTTKMPVTFASAKTARAEDLLTSTGIIKFGGGFDLGTMRDAVPRSDYLEVEEGPLRGFAPRLHAAARKFRKLLVGRDKPVAVVHWRSETLVARRDSRAPDAFRECATLVLNQTRHLVATHAVVLVSDIPFKPERPLWISFDNKVKRAHPQTPAQIRAFLREFFRIGGVKLDALADRYASYDFLDLGALGIIDQIIALDADLFATHTDSPNTTLAEWPGVGFNDCGYAGRFMRTILTRRLAAGAKVANWYVPALPSRTTATITPRSKVIMMPIGVPKVAYRVPGSPSADWIDIYNRLYRERIIFLGSEIDDELANQIIGVMLYLDSETSTKPIYLYINCPGGSVIAGLAIFDTMNHIQSKVVTINVGLSASMASFLLCGGAKGMRLALPHSRVMIHQPMGGAQGQAEDIKVEAAQIVRIKENLVKQYAMLTGQTQERIIQDLDRDNFMSAQEAADYGIIDKVIDVHD</sequence>
<dbReference type="GO" id="GO:0006515">
    <property type="term" value="P:protein quality control for misfolded or incompletely synthesized proteins"/>
    <property type="evidence" value="ECO:0007669"/>
    <property type="project" value="TreeGrafter"/>
</dbReference>
<keyword evidence="2" id="KW-0645">Protease</keyword>
<dbReference type="FunFam" id="3.90.226.10:FF:000002">
    <property type="entry name" value="ATP-dependent Clp protease proteolytic subunit"/>
    <property type="match status" value="1"/>
</dbReference>
<dbReference type="EMBL" id="JAQMWT010000038">
    <property type="protein sequence ID" value="KAJ8612916.1"/>
    <property type="molecule type" value="Genomic_DNA"/>
</dbReference>
<evidence type="ECO:0000313" key="9">
    <source>
        <dbReference type="Proteomes" id="UP001230188"/>
    </source>
</evidence>
<accession>A0AAD7UPA5</accession>
<dbReference type="Proteomes" id="UP001230188">
    <property type="component" value="Unassembled WGS sequence"/>
</dbReference>
<dbReference type="CDD" id="cd07017">
    <property type="entry name" value="S14_ClpP_2"/>
    <property type="match status" value="1"/>
</dbReference>
<evidence type="ECO:0000313" key="8">
    <source>
        <dbReference type="EMBL" id="KAJ8612916.1"/>
    </source>
</evidence>
<dbReference type="HAMAP" id="MF_00444">
    <property type="entry name" value="ClpP"/>
    <property type="match status" value="1"/>
</dbReference>
<organism evidence="8 9">
    <name type="scientific">Chrysophaeum taylorii</name>
    <dbReference type="NCBI Taxonomy" id="2483200"/>
    <lineage>
        <taxon>Eukaryota</taxon>
        <taxon>Sar</taxon>
        <taxon>Stramenopiles</taxon>
        <taxon>Ochrophyta</taxon>
        <taxon>Pelagophyceae</taxon>
        <taxon>Pelagomonadales</taxon>
        <taxon>Pelagomonadaceae</taxon>
        <taxon>Chrysophaeum</taxon>
    </lineage>
</organism>
<evidence type="ECO:0000256" key="7">
    <source>
        <dbReference type="RuleBase" id="RU003567"/>
    </source>
</evidence>
<evidence type="ECO:0000256" key="3">
    <source>
        <dbReference type="ARBA" id="ARBA00022801"/>
    </source>
</evidence>
<dbReference type="AlphaFoldDB" id="A0AAD7UPA5"/>
<dbReference type="PROSITE" id="PS00382">
    <property type="entry name" value="CLP_PROTEASE_HIS"/>
    <property type="match status" value="1"/>
</dbReference>
<dbReference type="GO" id="GO:0051117">
    <property type="term" value="F:ATPase binding"/>
    <property type="evidence" value="ECO:0007669"/>
    <property type="project" value="TreeGrafter"/>
</dbReference>
<proteinExistence type="inferred from homology"/>
<protein>
    <recommendedName>
        <fullName evidence="7">ATP-dependent Clp protease proteolytic subunit</fullName>
    </recommendedName>
</protein>
<evidence type="ECO:0000256" key="4">
    <source>
        <dbReference type="ARBA" id="ARBA00022825"/>
    </source>
</evidence>
<dbReference type="SUPFAM" id="SSF52096">
    <property type="entry name" value="ClpP/crotonase"/>
    <property type="match status" value="1"/>
</dbReference>
<dbReference type="GO" id="GO:0004252">
    <property type="term" value="F:serine-type endopeptidase activity"/>
    <property type="evidence" value="ECO:0007669"/>
    <property type="project" value="UniProtKB-EC"/>
</dbReference>
<evidence type="ECO:0000256" key="1">
    <source>
        <dbReference type="ARBA" id="ARBA00007039"/>
    </source>
</evidence>
<dbReference type="GO" id="GO:0004176">
    <property type="term" value="F:ATP-dependent peptidase activity"/>
    <property type="evidence" value="ECO:0007669"/>
    <property type="project" value="InterPro"/>
</dbReference>
<keyword evidence="9" id="KW-1185">Reference proteome</keyword>
<comment type="similarity">
    <text evidence="1 7">Belongs to the peptidase S14 family.</text>
</comment>
<evidence type="ECO:0000256" key="6">
    <source>
        <dbReference type="PROSITE-ProRule" id="PRU10086"/>
    </source>
</evidence>
<dbReference type="InterPro" id="IPR033135">
    <property type="entry name" value="ClpP_His_AS"/>
</dbReference>
<feature type="active site" evidence="6">
    <location>
        <position position="683"/>
    </location>
</feature>
<name>A0AAD7UPA5_9STRA</name>
<comment type="caution">
    <text evidence="8">The sequence shown here is derived from an EMBL/GenBank/DDBJ whole genome shotgun (WGS) entry which is preliminary data.</text>
</comment>
<dbReference type="GO" id="GO:0009368">
    <property type="term" value="C:endopeptidase Clp complex"/>
    <property type="evidence" value="ECO:0007669"/>
    <property type="project" value="TreeGrafter"/>
</dbReference>
<keyword evidence="4" id="KW-0720">Serine protease</keyword>
<dbReference type="InterPro" id="IPR001907">
    <property type="entry name" value="ClpP"/>
</dbReference>
<dbReference type="PRINTS" id="PR00127">
    <property type="entry name" value="CLPPROTEASEP"/>
</dbReference>
<evidence type="ECO:0000256" key="5">
    <source>
        <dbReference type="ARBA" id="ARBA00034021"/>
    </source>
</evidence>
<dbReference type="InterPro" id="IPR023562">
    <property type="entry name" value="ClpP/TepA"/>
</dbReference>
<dbReference type="InterPro" id="IPR029045">
    <property type="entry name" value="ClpP/crotonase-like_dom_sf"/>
</dbReference>
<keyword evidence="3" id="KW-0378">Hydrolase</keyword>
<gene>
    <name evidence="8" type="ORF">CTAYLR_006186</name>
</gene>
<dbReference type="Gene3D" id="3.90.226.10">
    <property type="entry name" value="2-enoyl-CoA Hydratase, Chain A, domain 1"/>
    <property type="match status" value="1"/>
</dbReference>
<comment type="catalytic activity">
    <reaction evidence="5 6">
        <text>Hydrolysis of proteins to small peptides in the presence of ATP and magnesium. alpha-casein is the usual test substrate. In the absence of ATP, only oligopeptides shorter than five residues are hydrolyzed (such as succinyl-Leu-Tyr-|-NHMec, and Leu-Tyr-Leu-|-Tyr-Trp, in which cleavage of the -Tyr-|-Leu- and -Tyr-|-Trp bonds also occurs).</text>
        <dbReference type="EC" id="3.4.21.92"/>
    </reaction>
</comment>
<dbReference type="Pfam" id="PF00574">
    <property type="entry name" value="CLP_protease"/>
    <property type="match status" value="1"/>
</dbReference>
<reference evidence="8" key="1">
    <citation type="submission" date="2023-01" db="EMBL/GenBank/DDBJ databases">
        <title>Metagenome sequencing of chrysophaentin producing Chrysophaeum taylorii.</title>
        <authorList>
            <person name="Davison J."/>
            <person name="Bewley C."/>
        </authorList>
    </citation>
    <scope>NUCLEOTIDE SEQUENCE</scope>
    <source>
        <strain evidence="8">NIES-1699</strain>
    </source>
</reference>
<dbReference type="PANTHER" id="PTHR10381">
    <property type="entry name" value="ATP-DEPENDENT CLP PROTEASE PROTEOLYTIC SUBUNIT"/>
    <property type="match status" value="1"/>
</dbReference>
<dbReference type="NCBIfam" id="NF001368">
    <property type="entry name" value="PRK00277.1"/>
    <property type="match status" value="1"/>
</dbReference>